<proteinExistence type="predicted"/>
<accession>A0ABT2F7N0</accession>
<dbReference type="EMBL" id="JANUXX010000005">
    <property type="protein sequence ID" value="MCS4488390.1"/>
    <property type="molecule type" value="Genomic_DNA"/>
</dbReference>
<keyword evidence="2" id="KW-1185">Reference proteome</keyword>
<evidence type="ECO:0000313" key="2">
    <source>
        <dbReference type="Proteomes" id="UP001206548"/>
    </source>
</evidence>
<organism evidence="1 2">
    <name type="scientific">Streptococcus sciuri</name>
    <dbReference type="NCBI Taxonomy" id="2973939"/>
    <lineage>
        <taxon>Bacteria</taxon>
        <taxon>Bacillati</taxon>
        <taxon>Bacillota</taxon>
        <taxon>Bacilli</taxon>
        <taxon>Lactobacillales</taxon>
        <taxon>Streptococcaceae</taxon>
        <taxon>Streptococcus</taxon>
    </lineage>
</organism>
<name>A0ABT2F7N0_9STRE</name>
<dbReference type="Proteomes" id="UP001206548">
    <property type="component" value="Unassembled WGS sequence"/>
</dbReference>
<protein>
    <submittedName>
        <fullName evidence="1">XRE family transcriptional regulator</fullName>
    </submittedName>
</protein>
<evidence type="ECO:0000313" key="1">
    <source>
        <dbReference type="EMBL" id="MCS4488390.1"/>
    </source>
</evidence>
<comment type="caution">
    <text evidence="1">The sequence shown here is derived from an EMBL/GenBank/DDBJ whole genome shotgun (WGS) entry which is preliminary data.</text>
</comment>
<sequence length="63" mass="7066">MIEVLEKEELLAFLTSHSRYQIAKATGISEQTLANYAKGRTDVGNMSYNNALKLTEYAKKGVR</sequence>
<dbReference type="RefSeq" id="WP_259138512.1">
    <property type="nucleotide sequence ID" value="NZ_JANUXX010000005.1"/>
</dbReference>
<reference evidence="1 2" key="1">
    <citation type="journal article" date="2023" name="Int. J. Syst. Evol. Microbiol.">
        <title>Streptococcus sciuri sp. nov., Staphylococcus marylandisciuri sp. nov. and Staphylococcus americanisciuri sp. nov., isolated from faeces of eastern grey squirrel (Sciurus carolinensis).</title>
        <authorList>
            <person name="Volokhov D.V."/>
            <person name="Zagorodnyaya T.A."/>
            <person name="Furtak V.A."/>
            <person name="Nattanmai G."/>
            <person name="Randall L."/>
            <person name="Jose S."/>
            <person name="Gao Y."/>
            <person name="Eisenberg T."/>
            <person name="Delmonte P."/>
            <person name="Blom J."/>
            <person name="Mitchell K.K."/>
        </authorList>
    </citation>
    <scope>NUCLEOTIDE SEQUENCE [LARGE SCALE GENOMIC DNA]</scope>
    <source>
        <strain evidence="1 2">SQ9-PEA</strain>
    </source>
</reference>
<gene>
    <name evidence="1" type="ORF">NXS10_05390</name>
</gene>